<comment type="caution">
    <text evidence="2">The sequence shown here is derived from an EMBL/GenBank/DDBJ whole genome shotgun (WGS) entry which is preliminary data.</text>
</comment>
<gene>
    <name evidence="2" type="ORF">A3F19_02070</name>
</gene>
<dbReference type="InterPro" id="IPR033469">
    <property type="entry name" value="CYTH-like_dom_sf"/>
</dbReference>
<dbReference type="PROSITE" id="PS51707">
    <property type="entry name" value="CYTH"/>
    <property type="match status" value="1"/>
</dbReference>
<protein>
    <recommendedName>
        <fullName evidence="1">CYTH domain-containing protein</fullName>
    </recommendedName>
</protein>
<dbReference type="Pfam" id="PF01928">
    <property type="entry name" value="CYTH"/>
    <property type="match status" value="1"/>
</dbReference>
<dbReference type="InterPro" id="IPR023577">
    <property type="entry name" value="CYTH_domain"/>
</dbReference>
<dbReference type="Proteomes" id="UP000177052">
    <property type="component" value="Unassembled WGS sequence"/>
</dbReference>
<evidence type="ECO:0000313" key="2">
    <source>
        <dbReference type="EMBL" id="OGI79233.1"/>
    </source>
</evidence>
<feature type="domain" description="CYTH" evidence="1">
    <location>
        <begin position="1"/>
        <end position="172"/>
    </location>
</feature>
<sequence length="180" mass="21091">MHEIETKVLEVDKEEIKRKLNLLGAKEIQNTRLIVDWYGPKGLTHDGDDPWYLRIRTTSDGKNEVSYKSLPQITGNTRHSDEINLNISDALTLGKLFENIGMENYAHQEKDRISFILKDWNFDLDQYPGMPAYLEIEGKSHEHVQEAIKLLNLENHKSIGEGERVLIKKEYRLDWCNMYF</sequence>
<proteinExistence type="predicted"/>
<dbReference type="Gene3D" id="2.40.320.10">
    <property type="entry name" value="Hypothetical Protein Pfu-838710-001"/>
    <property type="match status" value="1"/>
</dbReference>
<dbReference type="EMBL" id="MFUJ01000021">
    <property type="protein sequence ID" value="OGI79233.1"/>
    <property type="molecule type" value="Genomic_DNA"/>
</dbReference>
<reference evidence="2 3" key="1">
    <citation type="journal article" date="2016" name="Nat. Commun.">
        <title>Thousands of microbial genomes shed light on interconnected biogeochemical processes in an aquifer system.</title>
        <authorList>
            <person name="Anantharaman K."/>
            <person name="Brown C.T."/>
            <person name="Hug L.A."/>
            <person name="Sharon I."/>
            <person name="Castelle C.J."/>
            <person name="Probst A.J."/>
            <person name="Thomas B.C."/>
            <person name="Singh A."/>
            <person name="Wilkins M.J."/>
            <person name="Karaoz U."/>
            <person name="Brodie E.L."/>
            <person name="Williams K.H."/>
            <person name="Hubbard S.S."/>
            <person name="Banfield J.F."/>
        </authorList>
    </citation>
    <scope>NUCLEOTIDE SEQUENCE [LARGE SCALE GENOMIC DNA]</scope>
</reference>
<evidence type="ECO:0000259" key="1">
    <source>
        <dbReference type="PROSITE" id="PS51707"/>
    </source>
</evidence>
<dbReference type="SUPFAM" id="SSF55154">
    <property type="entry name" value="CYTH-like phosphatases"/>
    <property type="match status" value="1"/>
</dbReference>
<accession>A0A1F6WBE3</accession>
<organism evidence="2 3">
    <name type="scientific">Candidatus Nomurabacteria bacterium RIFCSPHIGHO2_12_FULL_37_29</name>
    <dbReference type="NCBI Taxonomy" id="1801759"/>
    <lineage>
        <taxon>Bacteria</taxon>
        <taxon>Candidatus Nomuraibacteriota</taxon>
    </lineage>
</organism>
<evidence type="ECO:0000313" key="3">
    <source>
        <dbReference type="Proteomes" id="UP000177052"/>
    </source>
</evidence>
<dbReference type="AlphaFoldDB" id="A0A1F6WBE3"/>
<name>A0A1F6WBE3_9BACT</name>